<dbReference type="SUPFAM" id="SSF48317">
    <property type="entry name" value="Acid phosphatase/Vanadium-dependent haloperoxidase"/>
    <property type="match status" value="1"/>
</dbReference>
<evidence type="ECO:0000313" key="5">
    <source>
        <dbReference type="Proteomes" id="UP000266906"/>
    </source>
</evidence>
<gene>
    <name evidence="4" type="ORF">EDD38_1291</name>
</gene>
<evidence type="ECO:0000259" key="3">
    <source>
        <dbReference type="SMART" id="SM00014"/>
    </source>
</evidence>
<dbReference type="Proteomes" id="UP000266906">
    <property type="component" value="Unassembled WGS sequence"/>
</dbReference>
<proteinExistence type="predicted"/>
<protein>
    <submittedName>
        <fullName evidence="4">Undecaprenyl-diphosphatase</fullName>
    </submittedName>
</protein>
<dbReference type="SMART" id="SM00014">
    <property type="entry name" value="acidPPc"/>
    <property type="match status" value="1"/>
</dbReference>
<keyword evidence="5" id="KW-1185">Reference proteome</keyword>
<dbReference type="CDD" id="cd03392">
    <property type="entry name" value="PAP2_like_2"/>
    <property type="match status" value="1"/>
</dbReference>
<evidence type="ECO:0000313" key="4">
    <source>
        <dbReference type="EMBL" id="RPE33015.1"/>
    </source>
</evidence>
<dbReference type="InterPro" id="IPR000326">
    <property type="entry name" value="PAP2/HPO"/>
</dbReference>
<dbReference type="RefSeq" id="WP_162871536.1">
    <property type="nucleotide sequence ID" value="NZ_RKQG01000001.1"/>
</dbReference>
<dbReference type="PANTHER" id="PTHR14969">
    <property type="entry name" value="SPHINGOSINE-1-PHOSPHATE PHOSPHOHYDROLASE"/>
    <property type="match status" value="1"/>
</dbReference>
<accession>A0A3N4RQE5</accession>
<feature type="transmembrane region" description="Helical" evidence="2">
    <location>
        <begin position="114"/>
        <end position="133"/>
    </location>
</feature>
<feature type="domain" description="Phosphatidic acid phosphatase type 2/haloperoxidase" evidence="3">
    <location>
        <begin position="112"/>
        <end position="224"/>
    </location>
</feature>
<name>A0A3N4RQE5_9ACTN</name>
<dbReference type="AlphaFoldDB" id="A0A3N4RQE5"/>
<keyword evidence="2" id="KW-0472">Membrane</keyword>
<feature type="transmembrane region" description="Helical" evidence="2">
    <location>
        <begin position="179"/>
        <end position="199"/>
    </location>
</feature>
<keyword evidence="2" id="KW-1133">Transmembrane helix</keyword>
<dbReference type="InterPro" id="IPR036938">
    <property type="entry name" value="PAP2/HPO_sf"/>
</dbReference>
<feature type="compositionally biased region" description="Low complexity" evidence="1">
    <location>
        <begin position="7"/>
        <end position="20"/>
    </location>
</feature>
<evidence type="ECO:0000256" key="1">
    <source>
        <dbReference type="SAM" id="MobiDB-lite"/>
    </source>
</evidence>
<comment type="caution">
    <text evidence="4">The sequence shown here is derived from an EMBL/GenBank/DDBJ whole genome shotgun (WGS) entry which is preliminary data.</text>
</comment>
<evidence type="ECO:0000256" key="2">
    <source>
        <dbReference type="SAM" id="Phobius"/>
    </source>
</evidence>
<feature type="transmembrane region" description="Helical" evidence="2">
    <location>
        <begin position="153"/>
        <end position="172"/>
    </location>
</feature>
<feature type="region of interest" description="Disordered" evidence="1">
    <location>
        <begin position="1"/>
        <end position="20"/>
    </location>
</feature>
<keyword evidence="2" id="KW-0812">Transmembrane</keyword>
<organism evidence="4 5">
    <name type="scientific">Kitasatospora cineracea</name>
    <dbReference type="NCBI Taxonomy" id="88074"/>
    <lineage>
        <taxon>Bacteria</taxon>
        <taxon>Bacillati</taxon>
        <taxon>Actinomycetota</taxon>
        <taxon>Actinomycetes</taxon>
        <taxon>Kitasatosporales</taxon>
        <taxon>Streptomycetaceae</taxon>
        <taxon>Kitasatospora</taxon>
    </lineage>
</organism>
<feature type="transmembrane region" description="Helical" evidence="2">
    <location>
        <begin position="90"/>
        <end position="107"/>
    </location>
</feature>
<dbReference type="EMBL" id="RKQG01000001">
    <property type="protein sequence ID" value="RPE33015.1"/>
    <property type="molecule type" value="Genomic_DNA"/>
</dbReference>
<dbReference type="Gene3D" id="1.20.144.10">
    <property type="entry name" value="Phosphatidic acid phosphatase type 2/haloperoxidase"/>
    <property type="match status" value="1"/>
</dbReference>
<reference evidence="4 5" key="1">
    <citation type="submission" date="2018-11" db="EMBL/GenBank/DDBJ databases">
        <title>Sequencing the genomes of 1000 actinobacteria strains.</title>
        <authorList>
            <person name="Klenk H.-P."/>
        </authorList>
    </citation>
    <scope>NUCLEOTIDE SEQUENCE [LARGE SCALE GENOMIC DNA]</scope>
    <source>
        <strain evidence="4 5">DSM 44781</strain>
    </source>
</reference>
<sequence length="272" mass="28672">MHQSTDPGSRAPAGRSAARPRVQRPRVLRCAWPALAGALVFALLLVLVRTGWGPLARLDQGWVSVLHRYALRHPVWTAAMQTLADLGAPWVMRALLGAVAVWLWALGARVLAGWAVAATLLGWAATGVGRALAGRPRPHFADPVAVGSGLSFPSGHALASAVTCGALLVLAWPRTERPVRVAATGAAALAVLAVGWTRIALGVHWPSDVPAGWAAAAVALAGPALAVELWLPGRFGRDVRLLRRRARPRVQRVLAPPLPPVESATERDPGRS</sequence>
<feature type="transmembrane region" description="Helical" evidence="2">
    <location>
        <begin position="211"/>
        <end position="231"/>
    </location>
</feature>
<dbReference type="PANTHER" id="PTHR14969:SF13">
    <property type="entry name" value="AT30094P"/>
    <property type="match status" value="1"/>
</dbReference>
<feature type="transmembrane region" description="Helical" evidence="2">
    <location>
        <begin position="30"/>
        <end position="52"/>
    </location>
</feature>
<dbReference type="Pfam" id="PF01569">
    <property type="entry name" value="PAP2"/>
    <property type="match status" value="1"/>
</dbReference>